<proteinExistence type="predicted"/>
<accession>A0A1K2ECC9</accession>
<evidence type="ECO:0000313" key="1">
    <source>
        <dbReference type="EMBL" id="SFY33351.1"/>
    </source>
</evidence>
<name>A0A1K2ECC9_STRAR</name>
<protein>
    <submittedName>
        <fullName evidence="1">Acetamidase/formamidase</fullName>
    </submittedName>
</protein>
<organism evidence="1 2">
    <name type="scientific">Streptomyces atratus</name>
    <dbReference type="NCBI Taxonomy" id="1893"/>
    <lineage>
        <taxon>Bacteria</taxon>
        <taxon>Bacillati</taxon>
        <taxon>Actinomycetota</taxon>
        <taxon>Actinomycetes</taxon>
        <taxon>Kitasatosporales</taxon>
        <taxon>Streptomycetaceae</taxon>
        <taxon>Streptomyces</taxon>
    </lineage>
</organism>
<dbReference type="AlphaFoldDB" id="A0A1K2ECC9"/>
<dbReference type="Gene3D" id="2.60.120.580">
    <property type="entry name" value="Acetamidase/Formamidase-like domains"/>
    <property type="match status" value="2"/>
</dbReference>
<dbReference type="OrthoDB" id="9785236at2"/>
<dbReference type="SUPFAM" id="SSF141130">
    <property type="entry name" value="Acetamidase/Formamidase-like"/>
    <property type="match status" value="1"/>
</dbReference>
<gene>
    <name evidence="1" type="ORF">SAMN02787144_1018140</name>
</gene>
<dbReference type="PANTHER" id="PTHR31891:SF1">
    <property type="entry name" value="FORMAMIDASE C869.04-RELATED"/>
    <property type="match status" value="1"/>
</dbReference>
<sequence length="338" mass="36704">MSDPRILTVRPKEGEYAWTFGGAAPVARIEPGTFLNVYTEDCFAGRVRSEKDLVSEVCEFPFLNPQTGPFHVVGAEPGDTVAVHFVSIEPARDWAASTTVPLFGALTSTHATASLQAPLPEVVWMWQLDRDRRTCLFSARDSDIQVELPMDPMHGTVGVAPANLEVRSALVPDAHGGNMDTPEMRTGVTCYLGVNVEGALLSLGDGHARQGEGETCGVAVECAMNTVVLVELLKGVSTPWPRIESDTHLMSTGSARPLEDAFRISQLDLVQWLARDYGLSELDAYQLVSQAGEAPLANVCDTNYTCVAKIRKEWLPSGDPHRGLHRHLRETAALLSTP</sequence>
<dbReference type="PANTHER" id="PTHR31891">
    <property type="entry name" value="FORMAMIDASE C869.04-RELATED"/>
    <property type="match status" value="1"/>
</dbReference>
<dbReference type="STRING" id="1893.SAMN02787144_1018140"/>
<evidence type="ECO:0000313" key="2">
    <source>
        <dbReference type="Proteomes" id="UP000181909"/>
    </source>
</evidence>
<dbReference type="Proteomes" id="UP000181909">
    <property type="component" value="Unassembled WGS sequence"/>
</dbReference>
<dbReference type="EMBL" id="FPJO01000018">
    <property type="protein sequence ID" value="SFY33351.1"/>
    <property type="molecule type" value="Genomic_DNA"/>
</dbReference>
<reference evidence="1 2" key="1">
    <citation type="submission" date="2016-11" db="EMBL/GenBank/DDBJ databases">
        <authorList>
            <person name="Jaros S."/>
            <person name="Januszkiewicz K."/>
            <person name="Wedrychowicz H."/>
        </authorList>
    </citation>
    <scope>NUCLEOTIDE SEQUENCE [LARGE SCALE GENOMIC DNA]</scope>
    <source>
        <strain evidence="1 2">OK807</strain>
    </source>
</reference>
<dbReference type="Pfam" id="PF03069">
    <property type="entry name" value="FmdA_AmdA"/>
    <property type="match status" value="2"/>
</dbReference>
<dbReference type="RefSeq" id="WP_072487734.1">
    <property type="nucleotide sequence ID" value="NZ_CP108276.1"/>
</dbReference>
<dbReference type="InterPro" id="IPR004304">
    <property type="entry name" value="FmdA_AmdA"/>
</dbReference>
<dbReference type="Gene3D" id="3.10.28.20">
    <property type="entry name" value="Acetamidase/Formamidase-like domains"/>
    <property type="match status" value="1"/>
</dbReference>
<dbReference type="GO" id="GO:0016811">
    <property type="term" value="F:hydrolase activity, acting on carbon-nitrogen (but not peptide) bonds, in linear amides"/>
    <property type="evidence" value="ECO:0007669"/>
    <property type="project" value="InterPro"/>
</dbReference>